<proteinExistence type="predicted"/>
<keyword evidence="2" id="KW-1133">Transmembrane helix</keyword>
<reference evidence="4" key="3">
    <citation type="submission" date="2020-11" db="EMBL/GenBank/DDBJ databases">
        <title>Intraspecies plasmid and genomic variation of Mycobacterium kubicae revealed by the complete genome sequences of two clinical isolates.</title>
        <authorList>
            <person name="Hendrix J.R."/>
            <person name="Epperson L.E."/>
            <person name="Honda J.R."/>
            <person name="Strong M."/>
        </authorList>
    </citation>
    <scope>NUCLEOTIDE SEQUENCE</scope>
    <source>
        <strain evidence="4">JCM 13573</strain>
    </source>
</reference>
<name>A0AAX1JDC2_9MYCO</name>
<keyword evidence="2" id="KW-0472">Membrane</keyword>
<dbReference type="AlphaFoldDB" id="A0AAX1JDC2"/>
<dbReference type="RefSeq" id="WP_085073447.1">
    <property type="nucleotide sequence ID" value="NZ_BLKU01000003.1"/>
</dbReference>
<dbReference type="Proteomes" id="UP000465306">
    <property type="component" value="Unassembled WGS sequence"/>
</dbReference>
<accession>A0AAX1JDC2</accession>
<evidence type="ECO:0000256" key="1">
    <source>
        <dbReference type="SAM" id="MobiDB-lite"/>
    </source>
</evidence>
<dbReference type="KEGG" id="mku:I2456_08460"/>
<reference evidence="3" key="2">
    <citation type="submission" date="2020-02" db="EMBL/GenBank/DDBJ databases">
        <authorList>
            <person name="Matsumoto Y."/>
            <person name="Kinjo T."/>
            <person name="Motooka D."/>
            <person name="Nabeya D."/>
            <person name="Jung N."/>
            <person name="Uechi K."/>
            <person name="Horii T."/>
            <person name="Iida T."/>
            <person name="Fujita J."/>
            <person name="Nakamura S."/>
        </authorList>
    </citation>
    <scope>NUCLEOTIDE SEQUENCE</scope>
    <source>
        <strain evidence="3">JCM 13573</strain>
    </source>
</reference>
<feature type="region of interest" description="Disordered" evidence="1">
    <location>
        <begin position="57"/>
        <end position="83"/>
    </location>
</feature>
<dbReference type="Proteomes" id="UP000663583">
    <property type="component" value="Chromosome"/>
</dbReference>
<evidence type="ECO:0000313" key="5">
    <source>
        <dbReference type="Proteomes" id="UP000465306"/>
    </source>
</evidence>
<keyword evidence="5" id="KW-1185">Reference proteome</keyword>
<protein>
    <submittedName>
        <fullName evidence="4">Uncharacterized protein</fullName>
    </submittedName>
</protein>
<reference evidence="3 5" key="1">
    <citation type="journal article" date="2019" name="Emerg. Microbes Infect.">
        <title>Comprehensive subspecies identification of 175 nontuberculous mycobacteria species based on 7547 genomic profiles.</title>
        <authorList>
            <person name="Matsumoto Y."/>
            <person name="Kinjo T."/>
            <person name="Motooka D."/>
            <person name="Nabeya D."/>
            <person name="Jung N."/>
            <person name="Uechi K."/>
            <person name="Horii T."/>
            <person name="Iida T."/>
            <person name="Fujita J."/>
            <person name="Nakamura S."/>
        </authorList>
    </citation>
    <scope>NUCLEOTIDE SEQUENCE [LARGE SCALE GENOMIC DNA]</scope>
    <source>
        <strain evidence="3 5">JCM 13573</strain>
    </source>
</reference>
<keyword evidence="2" id="KW-0812">Transmembrane</keyword>
<organism evidence="4 6">
    <name type="scientific">Mycobacterium kubicae</name>
    <dbReference type="NCBI Taxonomy" id="120959"/>
    <lineage>
        <taxon>Bacteria</taxon>
        <taxon>Bacillati</taxon>
        <taxon>Actinomycetota</taxon>
        <taxon>Actinomycetes</taxon>
        <taxon>Mycobacteriales</taxon>
        <taxon>Mycobacteriaceae</taxon>
        <taxon>Mycobacterium</taxon>
        <taxon>Mycobacterium simiae complex</taxon>
    </lineage>
</organism>
<dbReference type="EMBL" id="BLKU01000003">
    <property type="protein sequence ID" value="GFG64064.1"/>
    <property type="molecule type" value="Genomic_DNA"/>
</dbReference>
<feature type="transmembrane region" description="Helical" evidence="2">
    <location>
        <begin position="25"/>
        <end position="47"/>
    </location>
</feature>
<sequence>MAVKEASRRVLRAEQKLLRVQRRLWLAQLALYPTAALGVVGALVVAWRLWQRRSAQHQAETSQPYPPGDTVPPAAGQLSDRTT</sequence>
<gene>
    <name evidence="4" type="ORF">I2456_08460</name>
    <name evidence="3" type="ORF">MKUB_15540</name>
</gene>
<evidence type="ECO:0000313" key="4">
    <source>
        <dbReference type="EMBL" id="QPI39469.1"/>
    </source>
</evidence>
<dbReference type="EMBL" id="CP065047">
    <property type="protein sequence ID" value="QPI39469.1"/>
    <property type="molecule type" value="Genomic_DNA"/>
</dbReference>
<evidence type="ECO:0000256" key="2">
    <source>
        <dbReference type="SAM" id="Phobius"/>
    </source>
</evidence>
<evidence type="ECO:0000313" key="3">
    <source>
        <dbReference type="EMBL" id="GFG64064.1"/>
    </source>
</evidence>
<evidence type="ECO:0000313" key="6">
    <source>
        <dbReference type="Proteomes" id="UP000663583"/>
    </source>
</evidence>